<evidence type="ECO:0000313" key="3">
    <source>
        <dbReference type="EMBL" id="MFC4200104.1"/>
    </source>
</evidence>
<protein>
    <submittedName>
        <fullName evidence="3">ABC transporter substrate-binding protein</fullName>
    </submittedName>
</protein>
<gene>
    <name evidence="3" type="ORF">ACFOY1_03970</name>
</gene>
<comment type="caution">
    <text evidence="3">The sequence shown here is derived from an EMBL/GenBank/DDBJ whole genome shotgun (WGS) entry which is preliminary data.</text>
</comment>
<dbReference type="EMBL" id="JBHSBV010000001">
    <property type="protein sequence ID" value="MFC4200104.1"/>
    <property type="molecule type" value="Genomic_DNA"/>
</dbReference>
<organism evidence="3 4">
    <name type="scientific">Candidimonas humi</name>
    <dbReference type="NCBI Taxonomy" id="683355"/>
    <lineage>
        <taxon>Bacteria</taxon>
        <taxon>Pseudomonadati</taxon>
        <taxon>Pseudomonadota</taxon>
        <taxon>Betaproteobacteria</taxon>
        <taxon>Burkholderiales</taxon>
        <taxon>Alcaligenaceae</taxon>
        <taxon>Candidimonas</taxon>
    </lineage>
</organism>
<dbReference type="RefSeq" id="WP_217965258.1">
    <property type="nucleotide sequence ID" value="NZ_JAHTBN010000005.1"/>
</dbReference>
<keyword evidence="4" id="KW-1185">Reference proteome</keyword>
<dbReference type="PANTHER" id="PTHR30483">
    <property type="entry name" value="LEUCINE-SPECIFIC-BINDING PROTEIN"/>
    <property type="match status" value="1"/>
</dbReference>
<dbReference type="Proteomes" id="UP001595848">
    <property type="component" value="Unassembled WGS sequence"/>
</dbReference>
<keyword evidence="1" id="KW-0732">Signal</keyword>
<dbReference type="PANTHER" id="PTHR30483:SF6">
    <property type="entry name" value="PERIPLASMIC BINDING PROTEIN OF ABC TRANSPORTER FOR NATURAL AMINO ACIDS"/>
    <property type="match status" value="1"/>
</dbReference>
<dbReference type="CDD" id="cd06327">
    <property type="entry name" value="PBP1_SBP-like"/>
    <property type="match status" value="1"/>
</dbReference>
<sequence length="399" mass="42318">MAQTAADKPAQNAPEAAADAPPIKIGVLTDLSGVVADATGKGSVEAARIAVEEAGGSVLGRRIEVIAADHQHKPDVGASIARQWYDVDGVDVIVDLPNSSVALAVQNIARAKKKIVMFSSAGTTALSQAQCSPYGVQWTYTTYALARGTASAVVKTGQKNWFILASDYAFGKQLAKDTSDVVKANGGKVLGTIYHPLNASDFSSFLLQAQSSKAQIIALANAGGDTINAIKQAAEFGIGKGGQKLAAMLLMITDVHSLGLKAAQGTYLTTPSYWDANDGTRAFTKKFEARMGKPPTFLQAGVYGSVRHYLKAVKAAGTDDSDKVMAKMRQLPIDDPFSRHAHLRPDGLVVRDMLLAQVKTPEQSTKPWDYYHIVATIPGEDLVWPLADSTCPLLKHAGK</sequence>
<dbReference type="InterPro" id="IPR051010">
    <property type="entry name" value="BCAA_transport"/>
</dbReference>
<dbReference type="Pfam" id="PF13458">
    <property type="entry name" value="Peripla_BP_6"/>
    <property type="match status" value="1"/>
</dbReference>
<proteinExistence type="predicted"/>
<evidence type="ECO:0000259" key="2">
    <source>
        <dbReference type="Pfam" id="PF13458"/>
    </source>
</evidence>
<evidence type="ECO:0000256" key="1">
    <source>
        <dbReference type="ARBA" id="ARBA00022729"/>
    </source>
</evidence>
<name>A0ABV8NT25_9BURK</name>
<feature type="domain" description="Leucine-binding protein" evidence="2">
    <location>
        <begin position="22"/>
        <end position="359"/>
    </location>
</feature>
<dbReference type="InterPro" id="IPR028081">
    <property type="entry name" value="Leu-bd"/>
</dbReference>
<accession>A0ABV8NT25</accession>
<reference evidence="4" key="1">
    <citation type="journal article" date="2019" name="Int. J. Syst. Evol. Microbiol.">
        <title>The Global Catalogue of Microorganisms (GCM) 10K type strain sequencing project: providing services to taxonomists for standard genome sequencing and annotation.</title>
        <authorList>
            <consortium name="The Broad Institute Genomics Platform"/>
            <consortium name="The Broad Institute Genome Sequencing Center for Infectious Disease"/>
            <person name="Wu L."/>
            <person name="Ma J."/>
        </authorList>
    </citation>
    <scope>NUCLEOTIDE SEQUENCE [LARGE SCALE GENOMIC DNA]</scope>
    <source>
        <strain evidence="4">LMG 24813</strain>
    </source>
</reference>
<evidence type="ECO:0000313" key="4">
    <source>
        <dbReference type="Proteomes" id="UP001595848"/>
    </source>
</evidence>